<dbReference type="EMBL" id="JAHRIQ010000058">
    <property type="protein sequence ID" value="MEQ2220059.1"/>
    <property type="molecule type" value="Genomic_DNA"/>
</dbReference>
<accession>A0ABV0SHK4</accession>
<evidence type="ECO:0000313" key="1">
    <source>
        <dbReference type="EMBL" id="MEQ2220059.1"/>
    </source>
</evidence>
<comment type="caution">
    <text evidence="1">The sequence shown here is derived from an EMBL/GenBank/DDBJ whole genome shotgun (WGS) entry which is preliminary data.</text>
</comment>
<protein>
    <submittedName>
        <fullName evidence="1">Uncharacterized protein</fullName>
    </submittedName>
</protein>
<sequence length="105" mass="11448">MTVVIKTFYLVWKAVMVAGVALSGLLTRLSPAQVQDFAAGCNVCVSTVATWCNLTGDPLCIHHQEIVPLAAIGERTGTKIIQQVTGKRWKETGQLYFVLYKHSVG</sequence>
<reference evidence="1 2" key="1">
    <citation type="submission" date="2021-06" db="EMBL/GenBank/DDBJ databases">
        <authorList>
            <person name="Palmer J.M."/>
        </authorList>
    </citation>
    <scope>NUCLEOTIDE SEQUENCE [LARGE SCALE GENOMIC DNA]</scope>
    <source>
        <strain evidence="2">if_2019</strain>
        <tissue evidence="1">Muscle</tissue>
    </source>
</reference>
<keyword evidence="2" id="KW-1185">Reference proteome</keyword>
<proteinExistence type="predicted"/>
<gene>
    <name evidence="1" type="ORF">ILYODFUR_001343</name>
</gene>
<organism evidence="1 2">
    <name type="scientific">Ilyodon furcidens</name>
    <name type="common">goldbreast splitfin</name>
    <dbReference type="NCBI Taxonomy" id="33524"/>
    <lineage>
        <taxon>Eukaryota</taxon>
        <taxon>Metazoa</taxon>
        <taxon>Chordata</taxon>
        <taxon>Craniata</taxon>
        <taxon>Vertebrata</taxon>
        <taxon>Euteleostomi</taxon>
        <taxon>Actinopterygii</taxon>
        <taxon>Neopterygii</taxon>
        <taxon>Teleostei</taxon>
        <taxon>Neoteleostei</taxon>
        <taxon>Acanthomorphata</taxon>
        <taxon>Ovalentaria</taxon>
        <taxon>Atherinomorphae</taxon>
        <taxon>Cyprinodontiformes</taxon>
        <taxon>Goodeidae</taxon>
        <taxon>Ilyodon</taxon>
    </lineage>
</organism>
<dbReference type="Proteomes" id="UP001482620">
    <property type="component" value="Unassembled WGS sequence"/>
</dbReference>
<name>A0ABV0SHK4_9TELE</name>
<evidence type="ECO:0000313" key="2">
    <source>
        <dbReference type="Proteomes" id="UP001482620"/>
    </source>
</evidence>